<evidence type="ECO:0000256" key="2">
    <source>
        <dbReference type="ARBA" id="ARBA00022448"/>
    </source>
</evidence>
<organism evidence="7 8">
    <name type="scientific">Kribbella pittospori</name>
    <dbReference type="NCBI Taxonomy" id="722689"/>
    <lineage>
        <taxon>Bacteria</taxon>
        <taxon>Bacillati</taxon>
        <taxon>Actinomycetota</taxon>
        <taxon>Actinomycetes</taxon>
        <taxon>Propionibacteriales</taxon>
        <taxon>Kribbellaceae</taxon>
        <taxon>Kribbella</taxon>
    </lineage>
</organism>
<dbReference type="SMART" id="SM00382">
    <property type="entry name" value="AAA"/>
    <property type="match status" value="1"/>
</dbReference>
<feature type="domain" description="ABC transporter" evidence="6">
    <location>
        <begin position="41"/>
        <end position="294"/>
    </location>
</feature>
<dbReference type="OrthoDB" id="9804819at2"/>
<dbReference type="InterPro" id="IPR050763">
    <property type="entry name" value="ABC_transporter_ATP-binding"/>
</dbReference>
<dbReference type="Gene3D" id="3.40.50.300">
    <property type="entry name" value="P-loop containing nucleotide triphosphate hydrolases"/>
    <property type="match status" value="1"/>
</dbReference>
<evidence type="ECO:0000256" key="1">
    <source>
        <dbReference type="ARBA" id="ARBA00004202"/>
    </source>
</evidence>
<accession>A0A4R0K3T7</accession>
<reference evidence="7 8" key="1">
    <citation type="submission" date="2019-02" db="EMBL/GenBank/DDBJ databases">
        <title>Kribbella capetownensis sp. nov. and Kribbella speibonae sp. nov., isolated from soil.</title>
        <authorList>
            <person name="Curtis S.M."/>
            <person name="Norton I."/>
            <person name="Everest G.J."/>
            <person name="Meyers P.R."/>
        </authorList>
    </citation>
    <scope>NUCLEOTIDE SEQUENCE [LARGE SCALE GENOMIC DNA]</scope>
    <source>
        <strain evidence="7 8">NRRL B-24813</strain>
    </source>
</reference>
<keyword evidence="3" id="KW-0547">Nucleotide-binding</keyword>
<evidence type="ECO:0000313" key="7">
    <source>
        <dbReference type="EMBL" id="TCC54209.1"/>
    </source>
</evidence>
<evidence type="ECO:0000313" key="8">
    <source>
        <dbReference type="Proteomes" id="UP000291144"/>
    </source>
</evidence>
<evidence type="ECO:0000256" key="3">
    <source>
        <dbReference type="ARBA" id="ARBA00022741"/>
    </source>
</evidence>
<evidence type="ECO:0000259" key="6">
    <source>
        <dbReference type="PROSITE" id="PS50893"/>
    </source>
</evidence>
<name>A0A4R0K3T7_9ACTN</name>
<protein>
    <submittedName>
        <fullName evidence="7">ATP-binding cassette domain-containing protein</fullName>
    </submittedName>
</protein>
<keyword evidence="2" id="KW-0813">Transport</keyword>
<dbReference type="InterPro" id="IPR003593">
    <property type="entry name" value="AAA+_ATPase"/>
</dbReference>
<dbReference type="InterPro" id="IPR003439">
    <property type="entry name" value="ABC_transporter-like_ATP-bd"/>
</dbReference>
<dbReference type="PANTHER" id="PTHR42711">
    <property type="entry name" value="ABC TRANSPORTER ATP-BINDING PROTEIN"/>
    <property type="match status" value="1"/>
</dbReference>
<dbReference type="SUPFAM" id="SSF52540">
    <property type="entry name" value="P-loop containing nucleoside triphosphate hydrolases"/>
    <property type="match status" value="1"/>
</dbReference>
<comment type="caution">
    <text evidence="7">The sequence shown here is derived from an EMBL/GenBank/DDBJ whole genome shotgun (WGS) entry which is preliminary data.</text>
</comment>
<dbReference type="Pfam" id="PF00005">
    <property type="entry name" value="ABC_tran"/>
    <property type="match status" value="1"/>
</dbReference>
<dbReference type="PROSITE" id="PS50893">
    <property type="entry name" value="ABC_TRANSPORTER_2"/>
    <property type="match status" value="1"/>
</dbReference>
<dbReference type="InterPro" id="IPR027417">
    <property type="entry name" value="P-loop_NTPase"/>
</dbReference>
<dbReference type="GO" id="GO:0016887">
    <property type="term" value="F:ATP hydrolysis activity"/>
    <property type="evidence" value="ECO:0007669"/>
    <property type="project" value="InterPro"/>
</dbReference>
<comment type="subcellular location">
    <subcellularLocation>
        <location evidence="1">Cell membrane</location>
        <topology evidence="1">Peripheral membrane protein</topology>
    </subcellularLocation>
</comment>
<proteinExistence type="predicted"/>
<sequence>MSGKVECRAESKLVWSDDAPQVPVCVRRPAVSGRLDAHVIIEVSDLTKDFSRPDVRPGRFAGTRSLFTRARKITRAVDGISFQIDDGELIGFLGPNGAGKSTTIKMLTGILVPTSGTVTVAGQVPWRDRRRNARTIGAVFGQRTQLWYDLPLRNSFEIIRDLYTMDPETYRTRLGEFTELLDLDEFIDTPVRSLSLGQRMRGDLVAAMLYGPRILYLDEPTVGLDVVAKGKIREFVAEINAGRGTTVILTTHDMDDVERLCRRVVIIDHGKILYEGDVDMLKAQYVTSRDVVVHCTDYDATTISSPYAQVVSADTFKATLRFDPNTTAAPKVVHDLTSRYPITDLSLLEPDLEDVIRQLYTERTPVPARSTGD</sequence>
<dbReference type="GO" id="GO:0046677">
    <property type="term" value="P:response to antibiotic"/>
    <property type="evidence" value="ECO:0007669"/>
    <property type="project" value="UniProtKB-KW"/>
</dbReference>
<dbReference type="EMBL" id="SJKB01000020">
    <property type="protein sequence ID" value="TCC54209.1"/>
    <property type="molecule type" value="Genomic_DNA"/>
</dbReference>
<keyword evidence="4 7" id="KW-0067">ATP-binding</keyword>
<dbReference type="GO" id="GO:0005524">
    <property type="term" value="F:ATP binding"/>
    <property type="evidence" value="ECO:0007669"/>
    <property type="project" value="UniProtKB-KW"/>
</dbReference>
<gene>
    <name evidence="7" type="ORF">E0H73_39350</name>
</gene>
<dbReference type="Proteomes" id="UP000291144">
    <property type="component" value="Unassembled WGS sequence"/>
</dbReference>
<evidence type="ECO:0000256" key="5">
    <source>
        <dbReference type="ARBA" id="ARBA00023251"/>
    </source>
</evidence>
<keyword evidence="8" id="KW-1185">Reference proteome</keyword>
<dbReference type="AlphaFoldDB" id="A0A4R0K3T7"/>
<evidence type="ECO:0000256" key="4">
    <source>
        <dbReference type="ARBA" id="ARBA00022840"/>
    </source>
</evidence>
<keyword evidence="5" id="KW-0046">Antibiotic resistance</keyword>
<dbReference type="PANTHER" id="PTHR42711:SF1">
    <property type="entry name" value="ABC-TRANSPORT PROTEIN, ATP-BINDING COMPONENT"/>
    <property type="match status" value="1"/>
</dbReference>
<dbReference type="GO" id="GO:0005886">
    <property type="term" value="C:plasma membrane"/>
    <property type="evidence" value="ECO:0007669"/>
    <property type="project" value="UniProtKB-SubCell"/>
</dbReference>